<protein>
    <submittedName>
        <fullName evidence="1">Uncharacterized protein</fullName>
    </submittedName>
</protein>
<dbReference type="PATRIC" id="fig|999437.3.peg.1217"/>
<organism evidence="1 2">
    <name type="scientific">Treponema denticola SP33</name>
    <dbReference type="NCBI Taxonomy" id="999437"/>
    <lineage>
        <taxon>Bacteria</taxon>
        <taxon>Pseudomonadati</taxon>
        <taxon>Spirochaetota</taxon>
        <taxon>Spirochaetia</taxon>
        <taxon>Spirochaetales</taxon>
        <taxon>Treponemataceae</taxon>
        <taxon>Treponema</taxon>
    </lineage>
</organism>
<gene>
    <name evidence="1" type="ORF">HMPREF9733_01193</name>
</gene>
<dbReference type="HOGENOM" id="CLU_2792793_0_0_12"/>
<accession>M2AP73</accession>
<proteinExistence type="predicted"/>
<name>M2AP73_TREDN</name>
<dbReference type="Proteomes" id="UP000016183">
    <property type="component" value="Unassembled WGS sequence"/>
</dbReference>
<evidence type="ECO:0000313" key="2">
    <source>
        <dbReference type="Proteomes" id="UP000016183"/>
    </source>
</evidence>
<reference evidence="1 2" key="1">
    <citation type="submission" date="2012-01" db="EMBL/GenBank/DDBJ databases">
        <title>The Genome Sequence of Treponema denticola SP33.</title>
        <authorList>
            <consortium name="The Broad Institute Genome Sequencing Platform"/>
            <person name="Earl A."/>
            <person name="Ward D."/>
            <person name="Feldgarden M."/>
            <person name="Gevers D."/>
            <person name="Blanton J.M."/>
            <person name="Fenno C.J."/>
            <person name="Baranova O.V."/>
            <person name="Mathney J."/>
            <person name="Dewhirst F.E."/>
            <person name="Izard J."/>
            <person name="Young S.K."/>
            <person name="Zeng Q."/>
            <person name="Gargeya S."/>
            <person name="Fitzgerald M."/>
            <person name="Haas B."/>
            <person name="Abouelleil A."/>
            <person name="Alvarado L."/>
            <person name="Arachchi H.M."/>
            <person name="Berlin A."/>
            <person name="Chapman S.B."/>
            <person name="Gearin G."/>
            <person name="Goldberg J."/>
            <person name="Griggs A."/>
            <person name="Gujja S."/>
            <person name="Hansen M."/>
            <person name="Heiman D."/>
            <person name="Howarth C."/>
            <person name="Larimer J."/>
            <person name="Lui A."/>
            <person name="MacDonald P.J.P."/>
            <person name="McCowen C."/>
            <person name="Montmayeur A."/>
            <person name="Murphy C."/>
            <person name="Neiman D."/>
            <person name="Pearson M."/>
            <person name="Priest M."/>
            <person name="Roberts A."/>
            <person name="Saif S."/>
            <person name="Shea T."/>
            <person name="Sisk P."/>
            <person name="Stolte C."/>
            <person name="Sykes S."/>
            <person name="Wortman J."/>
            <person name="Nusbaum C."/>
            <person name="Birren B."/>
        </authorList>
    </citation>
    <scope>NUCLEOTIDE SEQUENCE [LARGE SCALE GENOMIC DNA]</scope>
    <source>
        <strain evidence="1 2">SP33</strain>
    </source>
</reference>
<comment type="caution">
    <text evidence="1">The sequence shown here is derived from an EMBL/GenBank/DDBJ whole genome shotgun (WGS) entry which is preliminary data.</text>
</comment>
<dbReference type="AlphaFoldDB" id="M2AP73"/>
<dbReference type="RefSeq" id="WP_010694919.1">
    <property type="nucleotide sequence ID" value="NZ_KB442453.1"/>
</dbReference>
<evidence type="ECO:0000313" key="1">
    <source>
        <dbReference type="EMBL" id="EMB25131.1"/>
    </source>
</evidence>
<dbReference type="OrthoDB" id="9887814at2"/>
<sequence>MYNKIQSNQGSSVDENLCKDKTPEQILIEKRAELFLNAANKNPKKFIYRLKRFNPKLKYIKTNFYQNNK</sequence>
<dbReference type="EMBL" id="AGDZ01000019">
    <property type="protein sequence ID" value="EMB25131.1"/>
    <property type="molecule type" value="Genomic_DNA"/>
</dbReference>